<evidence type="ECO:0000313" key="15">
    <source>
        <dbReference type="EMBL" id="EHP70161.1"/>
    </source>
</evidence>
<sequence length="234" mass="27463">MKMETNWEVHALQGEPAERVIEWAMKTFGEKVALASSFQAEDMVILHMASRIGRIRVFTLDTGRLPQETYELMDKVRELYGVEVEVYFPDTARLEEMVKKYGVNLFYRDPSLRRLCCDIRKVEPLRRALKDLRAWITGLRRDQWETRRTVSKVEVDRIHGNILKVNPLADWTWEMVWDYIRKNDVPVNKLYSMGYTSIGCAPCTRPIRPGEHPRAGRWWWEMGSKECGIHTGGE</sequence>
<evidence type="ECO:0000313" key="16">
    <source>
        <dbReference type="Proteomes" id="UP000003980"/>
    </source>
</evidence>
<evidence type="ECO:0000256" key="13">
    <source>
        <dbReference type="ARBA" id="ARBA00048441"/>
    </source>
</evidence>
<name>H2C1P0_9CREN</name>
<accession>H2C1P0</accession>
<dbReference type="HOGENOM" id="CLU_044089_1_0_2"/>
<dbReference type="PIRSF" id="PIRSF000857">
    <property type="entry name" value="PAPS_reductase"/>
    <property type="match status" value="1"/>
</dbReference>
<dbReference type="InterPro" id="IPR002500">
    <property type="entry name" value="PAPS_reduct_dom"/>
</dbReference>
<dbReference type="GO" id="GO:0043866">
    <property type="term" value="F:adenylyl-sulfate reductase (thioredoxin) activity"/>
    <property type="evidence" value="ECO:0007669"/>
    <property type="project" value="UniProtKB-EC"/>
</dbReference>
<dbReference type="NCBIfam" id="NF002537">
    <property type="entry name" value="PRK02090.1"/>
    <property type="match status" value="1"/>
</dbReference>
<dbReference type="PANTHER" id="PTHR46482:SF9">
    <property type="entry name" value="5'-ADENYLYLSULFATE REDUCTASE 1, CHLOROPLASTIC"/>
    <property type="match status" value="1"/>
</dbReference>
<feature type="domain" description="Phosphoadenosine phosphosulphate reductase" evidence="14">
    <location>
        <begin position="32"/>
        <end position="206"/>
    </location>
</feature>
<dbReference type="HAMAP" id="MF_00063">
    <property type="entry name" value="CysH"/>
    <property type="match status" value="1"/>
</dbReference>
<dbReference type="CDD" id="cd23945">
    <property type="entry name" value="PAPS_reductase"/>
    <property type="match status" value="1"/>
</dbReference>
<evidence type="ECO:0000256" key="5">
    <source>
        <dbReference type="ARBA" id="ARBA00023004"/>
    </source>
</evidence>
<dbReference type="eggNOG" id="arCOG00124">
    <property type="taxonomic scope" value="Archaea"/>
</dbReference>
<keyword evidence="4" id="KW-0560">Oxidoreductase</keyword>
<dbReference type="SUPFAM" id="SSF52402">
    <property type="entry name" value="Adenine nucleotide alpha hydrolases-like"/>
    <property type="match status" value="1"/>
</dbReference>
<dbReference type="GO" id="GO:0051536">
    <property type="term" value="F:iron-sulfur cluster binding"/>
    <property type="evidence" value="ECO:0007669"/>
    <property type="project" value="UniProtKB-KW"/>
</dbReference>
<comment type="function">
    <text evidence="7">Catalyzes the formation of sulfite from adenosine 5'-phosphosulfate (APS) using thioredoxin as an electron donor.</text>
</comment>
<evidence type="ECO:0000256" key="7">
    <source>
        <dbReference type="ARBA" id="ARBA00024298"/>
    </source>
</evidence>
<comment type="cofactor">
    <cofactor evidence="1">
        <name>[4Fe-4S] cluster</name>
        <dbReference type="ChEBI" id="CHEBI:49883"/>
    </cofactor>
</comment>
<reference evidence="15 16" key="1">
    <citation type="submission" date="2012-01" db="EMBL/GenBank/DDBJ databases">
        <title>Improved High-Quality Draft sequence of Metallosphaera yellowstonensis MK1.</title>
        <authorList>
            <consortium name="US DOE Joint Genome Institute"/>
            <person name="Lucas S."/>
            <person name="Han J."/>
            <person name="Cheng J.-F."/>
            <person name="Goodwin L."/>
            <person name="Pitluck S."/>
            <person name="Peters L."/>
            <person name="Teshima H."/>
            <person name="Detter J.C."/>
            <person name="Han C."/>
            <person name="Tapia R."/>
            <person name="Land M."/>
            <person name="Hauser L."/>
            <person name="Kyrpides N."/>
            <person name="Kozubal M."/>
            <person name="Macur R.E."/>
            <person name="Jay Z."/>
            <person name="Inskeep W."/>
            <person name="Woyke T."/>
        </authorList>
    </citation>
    <scope>NUCLEOTIDE SEQUENCE [LARGE SCALE GENOMIC DNA]</scope>
    <source>
        <strain evidence="15 16">MK1</strain>
    </source>
</reference>
<dbReference type="Gene3D" id="3.40.50.620">
    <property type="entry name" value="HUPs"/>
    <property type="match status" value="1"/>
</dbReference>
<dbReference type="Pfam" id="PF01507">
    <property type="entry name" value="PAPS_reduct"/>
    <property type="match status" value="1"/>
</dbReference>
<dbReference type="RefSeq" id="WP_009070637.1">
    <property type="nucleotide sequence ID" value="NZ_JH597761.1"/>
</dbReference>
<proteinExistence type="inferred from homology"/>
<dbReference type="AlphaFoldDB" id="H2C1P0"/>
<evidence type="ECO:0000256" key="10">
    <source>
        <dbReference type="ARBA" id="ARBA00029514"/>
    </source>
</evidence>
<evidence type="ECO:0000259" key="14">
    <source>
        <dbReference type="Pfam" id="PF01507"/>
    </source>
</evidence>
<dbReference type="GO" id="GO:0046872">
    <property type="term" value="F:metal ion binding"/>
    <property type="evidence" value="ECO:0007669"/>
    <property type="project" value="UniProtKB-KW"/>
</dbReference>
<dbReference type="InterPro" id="IPR014729">
    <property type="entry name" value="Rossmann-like_a/b/a_fold"/>
</dbReference>
<comment type="catalytic activity">
    <reaction evidence="13">
        <text>[thioredoxin]-disulfide + sulfite + AMP + 2 H(+) = adenosine 5'-phosphosulfate + [thioredoxin]-dithiol</text>
        <dbReference type="Rhea" id="RHEA:21976"/>
        <dbReference type="Rhea" id="RHEA-COMP:10698"/>
        <dbReference type="Rhea" id="RHEA-COMP:10700"/>
        <dbReference type="ChEBI" id="CHEBI:15378"/>
        <dbReference type="ChEBI" id="CHEBI:17359"/>
        <dbReference type="ChEBI" id="CHEBI:29950"/>
        <dbReference type="ChEBI" id="CHEBI:50058"/>
        <dbReference type="ChEBI" id="CHEBI:58243"/>
        <dbReference type="ChEBI" id="CHEBI:456215"/>
        <dbReference type="EC" id="1.8.4.10"/>
    </reaction>
</comment>
<dbReference type="OrthoDB" id="14887at2157"/>
<evidence type="ECO:0000256" key="6">
    <source>
        <dbReference type="ARBA" id="ARBA00023014"/>
    </source>
</evidence>
<dbReference type="PANTHER" id="PTHR46482">
    <property type="entry name" value="5'-ADENYLYLSULFATE REDUCTASE 3, CHLOROPLASTIC"/>
    <property type="match status" value="1"/>
</dbReference>
<evidence type="ECO:0000256" key="12">
    <source>
        <dbReference type="ARBA" id="ARBA00032041"/>
    </source>
</evidence>
<dbReference type="EC" id="1.8.4.10" evidence="9"/>
<evidence type="ECO:0000256" key="8">
    <source>
        <dbReference type="ARBA" id="ARBA00024327"/>
    </source>
</evidence>
<dbReference type="NCBIfam" id="TIGR02055">
    <property type="entry name" value="APS_reductase"/>
    <property type="match status" value="1"/>
</dbReference>
<keyword evidence="6" id="KW-0411">Iron-sulfur</keyword>
<dbReference type="GO" id="GO:0019344">
    <property type="term" value="P:cysteine biosynthetic process"/>
    <property type="evidence" value="ECO:0007669"/>
    <property type="project" value="InterPro"/>
</dbReference>
<keyword evidence="3" id="KW-0479">Metal-binding</keyword>
<comment type="pathway">
    <text evidence="8">Sulfur metabolism; hydrogen sulfide biosynthesis; sulfite from sulfate.</text>
</comment>
<protein>
    <recommendedName>
        <fullName evidence="10">Adenosine 5'-phosphosulfate reductase</fullName>
        <ecNumber evidence="9">1.8.4.10</ecNumber>
    </recommendedName>
    <alternativeName>
        <fullName evidence="12">5'-adenylylsulfate reductase</fullName>
    </alternativeName>
    <alternativeName>
        <fullName evidence="11">Thioredoxin-dependent 5'-adenylylsulfate reductase</fullName>
    </alternativeName>
</protein>
<organism evidence="15 16">
    <name type="scientific">Metallosphaera yellowstonensis MK1</name>
    <dbReference type="NCBI Taxonomy" id="671065"/>
    <lineage>
        <taxon>Archaea</taxon>
        <taxon>Thermoproteota</taxon>
        <taxon>Thermoprotei</taxon>
        <taxon>Sulfolobales</taxon>
        <taxon>Sulfolobaceae</taxon>
        <taxon>Metallosphaera</taxon>
    </lineage>
</organism>
<gene>
    <name evidence="15" type="ORF">MetMK1DRAFT_00006630</name>
</gene>
<evidence type="ECO:0000256" key="11">
    <source>
        <dbReference type="ARBA" id="ARBA00030894"/>
    </source>
</evidence>
<dbReference type="InterPro" id="IPR004511">
    <property type="entry name" value="PAPS/APS_Rdtase"/>
</dbReference>
<dbReference type="EMBL" id="JH597761">
    <property type="protein sequence ID" value="EHP70161.1"/>
    <property type="molecule type" value="Genomic_DNA"/>
</dbReference>
<evidence type="ECO:0000256" key="1">
    <source>
        <dbReference type="ARBA" id="ARBA00001966"/>
    </source>
</evidence>
<dbReference type="NCBIfam" id="TIGR00434">
    <property type="entry name" value="cysH"/>
    <property type="match status" value="1"/>
</dbReference>
<evidence type="ECO:0000256" key="3">
    <source>
        <dbReference type="ARBA" id="ARBA00022723"/>
    </source>
</evidence>
<dbReference type="GO" id="GO:0019379">
    <property type="term" value="P:sulfate assimilation, phosphoadenylyl sulfate reduction by phosphoadenylyl-sulfate reductase (thioredoxin)"/>
    <property type="evidence" value="ECO:0007669"/>
    <property type="project" value="InterPro"/>
</dbReference>
<dbReference type="GO" id="GO:0004604">
    <property type="term" value="F:phosphoadenylyl-sulfate reductase (thioredoxin) activity"/>
    <property type="evidence" value="ECO:0007669"/>
    <property type="project" value="InterPro"/>
</dbReference>
<dbReference type="STRING" id="671065.MetMK1DRAFT_00006630"/>
<evidence type="ECO:0000256" key="2">
    <source>
        <dbReference type="ARBA" id="ARBA00022490"/>
    </source>
</evidence>
<keyword evidence="5" id="KW-0408">Iron</keyword>
<evidence type="ECO:0000256" key="4">
    <source>
        <dbReference type="ARBA" id="ARBA00023002"/>
    </source>
</evidence>
<keyword evidence="2" id="KW-0963">Cytoplasm</keyword>
<dbReference type="InterPro" id="IPR011798">
    <property type="entry name" value="APS_reductase"/>
</dbReference>
<evidence type="ECO:0000256" key="9">
    <source>
        <dbReference type="ARBA" id="ARBA00024386"/>
    </source>
</evidence>
<dbReference type="Proteomes" id="UP000003980">
    <property type="component" value="Unassembled WGS sequence"/>
</dbReference>
<keyword evidence="16" id="KW-1185">Reference proteome</keyword>